<sequence>MPSQEKSVRRLGISNFNPKMGAFVLHLFLIAAITCSFVSLFISCLLVISSHSLRFPWLAFLVVMFFLVVLILIATVSRVDLLVSFLLYFPFHPILVLLSSDNPMAHARYSIREESLKSFIDDHLVVNLGEVTYESP</sequence>
<evidence type="ECO:0000313" key="2">
    <source>
        <dbReference type="EMBL" id="KAF7824065.1"/>
    </source>
</evidence>
<keyword evidence="1" id="KW-0472">Membrane</keyword>
<keyword evidence="1" id="KW-1133">Transmembrane helix</keyword>
<dbReference type="AlphaFoldDB" id="A0A834TP86"/>
<name>A0A834TP86_9FABA</name>
<comment type="caution">
    <text evidence="2">The sequence shown here is derived from an EMBL/GenBank/DDBJ whole genome shotgun (WGS) entry which is preliminary data.</text>
</comment>
<dbReference type="Proteomes" id="UP000634136">
    <property type="component" value="Unassembled WGS sequence"/>
</dbReference>
<gene>
    <name evidence="2" type="ORF">G2W53_022209</name>
</gene>
<accession>A0A834TP86</accession>
<evidence type="ECO:0000256" key="1">
    <source>
        <dbReference type="SAM" id="Phobius"/>
    </source>
</evidence>
<evidence type="ECO:0000313" key="3">
    <source>
        <dbReference type="Proteomes" id="UP000634136"/>
    </source>
</evidence>
<organism evidence="2 3">
    <name type="scientific">Senna tora</name>
    <dbReference type="NCBI Taxonomy" id="362788"/>
    <lineage>
        <taxon>Eukaryota</taxon>
        <taxon>Viridiplantae</taxon>
        <taxon>Streptophyta</taxon>
        <taxon>Embryophyta</taxon>
        <taxon>Tracheophyta</taxon>
        <taxon>Spermatophyta</taxon>
        <taxon>Magnoliopsida</taxon>
        <taxon>eudicotyledons</taxon>
        <taxon>Gunneridae</taxon>
        <taxon>Pentapetalae</taxon>
        <taxon>rosids</taxon>
        <taxon>fabids</taxon>
        <taxon>Fabales</taxon>
        <taxon>Fabaceae</taxon>
        <taxon>Caesalpinioideae</taxon>
        <taxon>Cassia clade</taxon>
        <taxon>Senna</taxon>
    </lineage>
</organism>
<protein>
    <submittedName>
        <fullName evidence="2">Uncharacterized protein</fullName>
    </submittedName>
</protein>
<feature type="transmembrane region" description="Helical" evidence="1">
    <location>
        <begin position="55"/>
        <end position="75"/>
    </location>
</feature>
<feature type="transmembrane region" description="Helical" evidence="1">
    <location>
        <begin position="20"/>
        <end position="48"/>
    </location>
</feature>
<keyword evidence="1" id="KW-0812">Transmembrane</keyword>
<dbReference type="EMBL" id="JAAIUW010000007">
    <property type="protein sequence ID" value="KAF7824065.1"/>
    <property type="molecule type" value="Genomic_DNA"/>
</dbReference>
<keyword evidence="3" id="KW-1185">Reference proteome</keyword>
<feature type="transmembrane region" description="Helical" evidence="1">
    <location>
        <begin position="81"/>
        <end position="98"/>
    </location>
</feature>
<reference evidence="2" key="1">
    <citation type="submission" date="2020-09" db="EMBL/GenBank/DDBJ databases">
        <title>Genome-Enabled Discovery of Anthraquinone Biosynthesis in Senna tora.</title>
        <authorList>
            <person name="Kang S.-H."/>
            <person name="Pandey R.P."/>
            <person name="Lee C.-M."/>
            <person name="Sim J.-S."/>
            <person name="Jeong J.-T."/>
            <person name="Choi B.-S."/>
            <person name="Jung M."/>
            <person name="Ginzburg D."/>
            <person name="Zhao K."/>
            <person name="Won S.Y."/>
            <person name="Oh T.-J."/>
            <person name="Yu Y."/>
            <person name="Kim N.-H."/>
            <person name="Lee O.R."/>
            <person name="Lee T.-H."/>
            <person name="Bashyal P."/>
            <person name="Kim T.-S."/>
            <person name="Lee W.-H."/>
            <person name="Kawkins C."/>
            <person name="Kim C.-K."/>
            <person name="Kim J.S."/>
            <person name="Ahn B.O."/>
            <person name="Rhee S.Y."/>
            <person name="Sohng J.K."/>
        </authorList>
    </citation>
    <scope>NUCLEOTIDE SEQUENCE</scope>
    <source>
        <tissue evidence="2">Leaf</tissue>
    </source>
</reference>
<proteinExistence type="predicted"/>